<keyword evidence="4 10" id="KW-0677">Repeat</keyword>
<organism evidence="14 15">
    <name type="scientific">Psychrosphaera haliotis</name>
    <dbReference type="NCBI Taxonomy" id="555083"/>
    <lineage>
        <taxon>Bacteria</taxon>
        <taxon>Pseudomonadati</taxon>
        <taxon>Pseudomonadota</taxon>
        <taxon>Gammaproteobacteria</taxon>
        <taxon>Alteromonadales</taxon>
        <taxon>Pseudoalteromonadaceae</taxon>
        <taxon>Psychrosphaera</taxon>
    </lineage>
</organism>
<evidence type="ECO:0000256" key="1">
    <source>
        <dbReference type="ARBA" id="ARBA00008279"/>
    </source>
</evidence>
<dbReference type="InterPro" id="IPR027417">
    <property type="entry name" value="P-loop_NTPase"/>
</dbReference>
<reference evidence="14 15" key="1">
    <citation type="submission" date="2019-11" db="EMBL/GenBank/DDBJ databases">
        <title>P. haliotis isolates from Z. marina roots.</title>
        <authorList>
            <person name="Cohen M."/>
            <person name="Jospin G."/>
            <person name="Eisen J.A."/>
            <person name="Coil D.A."/>
        </authorList>
    </citation>
    <scope>NUCLEOTIDE SEQUENCE [LARGE SCALE GENOMIC DNA]</scope>
    <source>
        <strain evidence="14 15">UCD-MCMsp1aY</strain>
    </source>
</reference>
<proteinExistence type="inferred from homology"/>
<dbReference type="NCBIfam" id="TIGR00231">
    <property type="entry name" value="small_GTP"/>
    <property type="match status" value="2"/>
</dbReference>
<dbReference type="CDD" id="cd01895">
    <property type="entry name" value="EngA2"/>
    <property type="match status" value="1"/>
</dbReference>
<dbReference type="InterPro" id="IPR032859">
    <property type="entry name" value="KH_dom-like"/>
</dbReference>
<evidence type="ECO:0000256" key="3">
    <source>
        <dbReference type="ARBA" id="ARBA00022517"/>
    </source>
</evidence>
<dbReference type="OrthoDB" id="9805918at2"/>
<evidence type="ECO:0000256" key="7">
    <source>
        <dbReference type="ARBA" id="ARBA00032345"/>
    </source>
</evidence>
<dbReference type="Proteomes" id="UP000439994">
    <property type="component" value="Unassembled WGS sequence"/>
</dbReference>
<dbReference type="InterPro" id="IPR015946">
    <property type="entry name" value="KH_dom-like_a/b"/>
</dbReference>
<keyword evidence="11" id="KW-0175">Coiled coil</keyword>
<evidence type="ECO:0000256" key="12">
    <source>
        <dbReference type="SAM" id="MobiDB-lite"/>
    </source>
</evidence>
<dbReference type="InterPro" id="IPR006073">
    <property type="entry name" value="GTP-bd"/>
</dbReference>
<dbReference type="InterPro" id="IPR031166">
    <property type="entry name" value="G_ENGA"/>
</dbReference>
<dbReference type="GO" id="GO:0042254">
    <property type="term" value="P:ribosome biogenesis"/>
    <property type="evidence" value="ECO:0007669"/>
    <property type="project" value="UniProtKB-KW"/>
</dbReference>
<evidence type="ECO:0000256" key="11">
    <source>
        <dbReference type="SAM" id="Coils"/>
    </source>
</evidence>
<accession>A0A6N8FBI8</accession>
<comment type="subunit">
    <text evidence="8">Associates with the 50S ribosomal subunit.</text>
</comment>
<feature type="binding site" evidence="8">
    <location>
        <begin position="351"/>
        <end position="354"/>
    </location>
    <ligand>
        <name>GTP</name>
        <dbReference type="ChEBI" id="CHEBI:37565"/>
        <label>2</label>
    </ligand>
</feature>
<feature type="region of interest" description="Disordered" evidence="12">
    <location>
        <begin position="501"/>
        <end position="521"/>
    </location>
</feature>
<dbReference type="HAMAP" id="MF_00195">
    <property type="entry name" value="GTPase_Der"/>
    <property type="match status" value="1"/>
</dbReference>
<evidence type="ECO:0000256" key="8">
    <source>
        <dbReference type="HAMAP-Rule" id="MF_00195"/>
    </source>
</evidence>
<comment type="similarity">
    <text evidence="1 8 9 10">Belongs to the TRAFAC class TrmE-Era-EngA-EngB-Septin-like GTPase superfamily. EngA (Der) GTPase family.</text>
</comment>
<dbReference type="InterPro" id="IPR003593">
    <property type="entry name" value="AAA+_ATPase"/>
</dbReference>
<dbReference type="Pfam" id="PF14714">
    <property type="entry name" value="KH_dom-like"/>
    <property type="match status" value="1"/>
</dbReference>
<evidence type="ECO:0000313" key="14">
    <source>
        <dbReference type="EMBL" id="MUH72360.1"/>
    </source>
</evidence>
<feature type="coiled-coil region" evidence="11">
    <location>
        <begin position="163"/>
        <end position="190"/>
    </location>
</feature>
<evidence type="ECO:0000256" key="4">
    <source>
        <dbReference type="ARBA" id="ARBA00022737"/>
    </source>
</evidence>
<dbReference type="AlphaFoldDB" id="A0A6N8FBI8"/>
<feature type="binding site" evidence="8">
    <location>
        <begin position="9"/>
        <end position="16"/>
    </location>
    <ligand>
        <name>GTP</name>
        <dbReference type="ChEBI" id="CHEBI:37565"/>
        <label>1</label>
    </ligand>
</feature>
<keyword evidence="6 8" id="KW-0342">GTP-binding</keyword>
<dbReference type="Gene3D" id="3.40.50.300">
    <property type="entry name" value="P-loop containing nucleotide triphosphate hydrolases"/>
    <property type="match status" value="2"/>
</dbReference>
<protein>
    <recommendedName>
        <fullName evidence="2 8">GTPase Der</fullName>
    </recommendedName>
    <alternativeName>
        <fullName evidence="7 8">GTP-binding protein EngA</fullName>
    </alternativeName>
</protein>
<keyword evidence="15" id="KW-1185">Reference proteome</keyword>
<evidence type="ECO:0000256" key="2">
    <source>
        <dbReference type="ARBA" id="ARBA00020953"/>
    </source>
</evidence>
<comment type="caution">
    <text evidence="14">The sequence shown here is derived from an EMBL/GenBank/DDBJ whole genome shotgun (WGS) entry which is preliminary data.</text>
</comment>
<dbReference type="PIRSF" id="PIRSF006485">
    <property type="entry name" value="GTP-binding_EngA"/>
    <property type="match status" value="1"/>
</dbReference>
<sequence>MLPVVALVGRPNVGKSTLFNRLTKTRDALVADFPGLTRDRRYGQASHEENNFIVVDTGGIDGTEEGIDVEMAEQSLLAIDEADIVLFLVDARAGLTAADQAISQHLRKKDKPTFVVANKVDGIDGDSYSAEFYALALGEVHQIAASQGRGVSQLLDHALIPVVEKLTAEYEAAMDELAEAERLLESMGDEDAEGADDAEPNVKKLQSLEDLALDHEHDENSDEEAVPFQDLPIKFALIGRPNVGKSTLTNRMLGEERVVVYDMPGTTRDSVYIPMTRNDQDFIIIDTAGVRRRGRIKQSIEKFSVVKTLQAIEDANVVLLLLDAREGISDQDLSLLGFALNAGRSIVIAVNKWDGLDQGVKDDVKRELDRRLGFIDFARLHFISALHGTGVGHLYESIIEAYQSATKRISTSMVTRIMKMAQDDHQPPMIRGRRIKLKYAHAGGYNPPRIVIHGNQVDELPDSYKRYLMNYYRKALDVMGTPIKIEFREGDNPFEDKKQKAMTLSQQRKAGGFIKRHSRRT</sequence>
<dbReference type="Pfam" id="PF01926">
    <property type="entry name" value="MMR_HSR1"/>
    <property type="match status" value="2"/>
</dbReference>
<dbReference type="GO" id="GO:0043022">
    <property type="term" value="F:ribosome binding"/>
    <property type="evidence" value="ECO:0007669"/>
    <property type="project" value="TreeGrafter"/>
</dbReference>
<dbReference type="PANTHER" id="PTHR43834">
    <property type="entry name" value="GTPASE DER"/>
    <property type="match status" value="1"/>
</dbReference>
<dbReference type="GO" id="GO:0005525">
    <property type="term" value="F:GTP binding"/>
    <property type="evidence" value="ECO:0007669"/>
    <property type="project" value="UniProtKB-UniRule"/>
</dbReference>
<evidence type="ECO:0000256" key="9">
    <source>
        <dbReference type="PROSITE-ProRule" id="PRU01049"/>
    </source>
</evidence>
<dbReference type="SMART" id="SM00382">
    <property type="entry name" value="AAA"/>
    <property type="match status" value="2"/>
</dbReference>
<dbReference type="CDD" id="cd01894">
    <property type="entry name" value="EngA1"/>
    <property type="match status" value="1"/>
</dbReference>
<dbReference type="Gene3D" id="3.30.300.20">
    <property type="match status" value="1"/>
</dbReference>
<evidence type="ECO:0000256" key="5">
    <source>
        <dbReference type="ARBA" id="ARBA00022741"/>
    </source>
</evidence>
<dbReference type="NCBIfam" id="TIGR03594">
    <property type="entry name" value="GTPase_EngA"/>
    <property type="match status" value="1"/>
</dbReference>
<keyword evidence="3 8" id="KW-0690">Ribosome biogenesis</keyword>
<feature type="binding site" evidence="8">
    <location>
        <begin position="118"/>
        <end position="121"/>
    </location>
    <ligand>
        <name>GTP</name>
        <dbReference type="ChEBI" id="CHEBI:37565"/>
        <label>1</label>
    </ligand>
</feature>
<dbReference type="PRINTS" id="PR00326">
    <property type="entry name" value="GTP1OBG"/>
</dbReference>
<dbReference type="FunFam" id="3.40.50.300:FF:000057">
    <property type="entry name" value="GTPase Der"/>
    <property type="match status" value="1"/>
</dbReference>
<evidence type="ECO:0000313" key="15">
    <source>
        <dbReference type="Proteomes" id="UP000439994"/>
    </source>
</evidence>
<dbReference type="RefSeq" id="WP_155695547.1">
    <property type="nucleotide sequence ID" value="NZ_WOCD01000003.1"/>
</dbReference>
<evidence type="ECO:0000256" key="6">
    <source>
        <dbReference type="ARBA" id="ARBA00023134"/>
    </source>
</evidence>
<feature type="binding site" evidence="8">
    <location>
        <begin position="239"/>
        <end position="246"/>
    </location>
    <ligand>
        <name>GTP</name>
        <dbReference type="ChEBI" id="CHEBI:37565"/>
        <label>2</label>
    </ligand>
</feature>
<evidence type="ECO:0000256" key="10">
    <source>
        <dbReference type="RuleBase" id="RU004481"/>
    </source>
</evidence>
<comment type="function">
    <text evidence="8 10">GTPase that plays an essential role in the late steps of ribosome biogenesis.</text>
</comment>
<keyword evidence="5 8" id="KW-0547">Nucleotide-binding</keyword>
<feature type="domain" description="EngA-type G" evidence="13">
    <location>
        <begin position="3"/>
        <end position="166"/>
    </location>
</feature>
<feature type="domain" description="EngA-type G" evidence="13">
    <location>
        <begin position="233"/>
        <end position="406"/>
    </location>
</feature>
<name>A0A6N8FBI8_9GAMM</name>
<dbReference type="PANTHER" id="PTHR43834:SF6">
    <property type="entry name" value="GTPASE DER"/>
    <property type="match status" value="1"/>
</dbReference>
<gene>
    <name evidence="8 14" type="primary">der</name>
    <name evidence="14" type="ORF">GNP35_07635</name>
</gene>
<dbReference type="SUPFAM" id="SSF52540">
    <property type="entry name" value="P-loop containing nucleoside triphosphate hydrolases"/>
    <property type="match status" value="2"/>
</dbReference>
<dbReference type="InterPro" id="IPR005225">
    <property type="entry name" value="Small_GTP-bd"/>
</dbReference>
<feature type="binding site" evidence="8">
    <location>
        <begin position="286"/>
        <end position="290"/>
    </location>
    <ligand>
        <name>GTP</name>
        <dbReference type="ChEBI" id="CHEBI:37565"/>
        <label>2</label>
    </ligand>
</feature>
<dbReference type="FunFam" id="3.40.50.300:FF:000040">
    <property type="entry name" value="GTPase Der"/>
    <property type="match status" value="1"/>
</dbReference>
<dbReference type="FunFam" id="3.30.300.20:FF:000004">
    <property type="entry name" value="GTPase Der"/>
    <property type="match status" value="1"/>
</dbReference>
<evidence type="ECO:0000259" key="13">
    <source>
        <dbReference type="PROSITE" id="PS51712"/>
    </source>
</evidence>
<dbReference type="InterPro" id="IPR016484">
    <property type="entry name" value="GTPase_Der"/>
</dbReference>
<dbReference type="EMBL" id="WOCD01000003">
    <property type="protein sequence ID" value="MUH72360.1"/>
    <property type="molecule type" value="Genomic_DNA"/>
</dbReference>
<dbReference type="PROSITE" id="PS51712">
    <property type="entry name" value="G_ENGA"/>
    <property type="match status" value="2"/>
</dbReference>
<feature type="binding site" evidence="8">
    <location>
        <begin position="56"/>
        <end position="60"/>
    </location>
    <ligand>
        <name>GTP</name>
        <dbReference type="ChEBI" id="CHEBI:37565"/>
        <label>1</label>
    </ligand>
</feature>